<protein>
    <submittedName>
        <fullName evidence="1">Uncharacterized protein</fullName>
    </submittedName>
</protein>
<accession>A0A812IC88</accession>
<proteinExistence type="predicted"/>
<evidence type="ECO:0000313" key="2">
    <source>
        <dbReference type="Proteomes" id="UP000604046"/>
    </source>
</evidence>
<dbReference type="Proteomes" id="UP000604046">
    <property type="component" value="Unassembled WGS sequence"/>
</dbReference>
<sequence>MVGDSGSWLPKYSRKLLRQLADEVMEAGAFNLDDKEVNQLIATSLSSEAISSISSLQKPARWLQDRLEKSAQQFLKKLATKLLQDSVEILNGAIASLDLEKLRSDPTSTASQSRSLVKYLDYLGCLDGEKLDEPAKWLPRVLDKLAVAGKKPLQPLWKAMVSNMPEDIAKYLERCSMESFLPIFQRIYLLSSDDELTLEHFPRLLLKCTLLCLEKDGILDSDPGTYRLGTRLLLEPLLNWIVTKPEMLKGLQGAHPFELESTLREMREKVREWATPKLGHHVSSMHADYLDVLLNTIDLSDLLAKGGTASGCLGLKTFAQMLVRLPAHLQGLGPLWGAAKAALCNQDSMQLARTYWRSLQQLQLPEVGPLLQSIVHAHASPEELLASPGHGDGLAMLCGSLLVTCSEQIQRAARTHHFLFDTKILEALMTSAHFLRIQQFMKIEPKWFFAKLRDLVSKDVEQQLKKFHLSQGDLLPLLLLGGQGSVEPLQSTRCHEILRQLVKLYRLDMDKGPQQGKNLQVQVQQVQLQQKMEDWLREPEAKVILLLSMRKKMSSWDVAWEDMQGVIQALDSLDKQVLEMVEKADDSWVKLLGLEQGGAASRSAKLLCLAKRRTELKQALELADPCLSWARFRDRLAQSSLSPAALRKADANRLVQQFQHLSRGRVR</sequence>
<keyword evidence="2" id="KW-1185">Reference proteome</keyword>
<comment type="caution">
    <text evidence="1">The sequence shown here is derived from an EMBL/GenBank/DDBJ whole genome shotgun (WGS) entry which is preliminary data.</text>
</comment>
<organism evidence="1 2">
    <name type="scientific">Symbiodinium natans</name>
    <dbReference type="NCBI Taxonomy" id="878477"/>
    <lineage>
        <taxon>Eukaryota</taxon>
        <taxon>Sar</taxon>
        <taxon>Alveolata</taxon>
        <taxon>Dinophyceae</taxon>
        <taxon>Suessiales</taxon>
        <taxon>Symbiodiniaceae</taxon>
        <taxon>Symbiodinium</taxon>
    </lineage>
</organism>
<name>A0A812IC88_9DINO</name>
<evidence type="ECO:0000313" key="1">
    <source>
        <dbReference type="EMBL" id="CAE7033339.1"/>
    </source>
</evidence>
<dbReference type="EMBL" id="CAJNDS010000244">
    <property type="protein sequence ID" value="CAE7033339.1"/>
    <property type="molecule type" value="Genomic_DNA"/>
</dbReference>
<gene>
    <name evidence="1" type="ORF">SNAT2548_LOCUS3993</name>
</gene>
<reference evidence="1" key="1">
    <citation type="submission" date="2021-02" db="EMBL/GenBank/DDBJ databases">
        <authorList>
            <person name="Dougan E. K."/>
            <person name="Rhodes N."/>
            <person name="Thang M."/>
            <person name="Chan C."/>
        </authorList>
    </citation>
    <scope>NUCLEOTIDE SEQUENCE</scope>
</reference>
<dbReference type="AlphaFoldDB" id="A0A812IC88"/>